<dbReference type="InterPro" id="IPR001845">
    <property type="entry name" value="HTH_ArsR_DNA-bd_dom"/>
</dbReference>
<dbReference type="CDD" id="cd00090">
    <property type="entry name" value="HTH_ARSR"/>
    <property type="match status" value="1"/>
</dbReference>
<dbReference type="InterPro" id="IPR036390">
    <property type="entry name" value="WH_DNA-bd_sf"/>
</dbReference>
<evidence type="ECO:0000259" key="4">
    <source>
        <dbReference type="PROSITE" id="PS50987"/>
    </source>
</evidence>
<dbReference type="InterPro" id="IPR051011">
    <property type="entry name" value="Metal_resp_trans_reg"/>
</dbReference>
<dbReference type="PANTHER" id="PTHR43132">
    <property type="entry name" value="ARSENICAL RESISTANCE OPERON REPRESSOR ARSR-RELATED"/>
    <property type="match status" value="1"/>
</dbReference>
<dbReference type="GO" id="GO:0003677">
    <property type="term" value="F:DNA binding"/>
    <property type="evidence" value="ECO:0007669"/>
    <property type="project" value="UniProtKB-KW"/>
</dbReference>
<protein>
    <submittedName>
        <fullName evidence="5">ArsR family transcriptional regulator</fullName>
    </submittedName>
</protein>
<organism evidence="5 6">
    <name type="scientific">Odinarchaeota yellowstonii (strain LCB_4)</name>
    <dbReference type="NCBI Taxonomy" id="1841599"/>
    <lineage>
        <taxon>Archaea</taxon>
        <taxon>Promethearchaeati</taxon>
        <taxon>Candidatus Odinarchaeota</taxon>
        <taxon>Candidatus Odinarchaeia</taxon>
        <taxon>Candidatus Odinarchaeales</taxon>
        <taxon>Candidatus Odinarchaeaceae</taxon>
        <taxon>Candidatus Odinarchaeum</taxon>
    </lineage>
</organism>
<keyword evidence="1" id="KW-0805">Transcription regulation</keyword>
<keyword evidence="3" id="KW-0804">Transcription</keyword>
<reference evidence="5" key="2">
    <citation type="journal article" date="2022" name="Nat. Microbiol.">
        <title>A closed Candidatus Odinarchaeum chromosome exposes Asgard archaeal viruses.</title>
        <authorList>
            <person name="Tamarit D."/>
            <person name="Caceres E.F."/>
            <person name="Krupovic M."/>
            <person name="Nijland R."/>
            <person name="Eme L."/>
            <person name="Robinson N.P."/>
            <person name="Ettema T.J.G."/>
        </authorList>
    </citation>
    <scope>NUCLEOTIDE SEQUENCE</scope>
    <source>
        <strain evidence="5">LCB_4</strain>
    </source>
</reference>
<dbReference type="KEGG" id="oyw:OdinLCB4_003675"/>
<dbReference type="InterPro" id="IPR036388">
    <property type="entry name" value="WH-like_DNA-bd_sf"/>
</dbReference>
<dbReference type="AlphaFoldDB" id="A0AAF0D3I4"/>
<reference evidence="5" key="1">
    <citation type="journal article" date="2017" name="Nature">
        <title>Asgard archaea illuminate the origin of eukaryotic cellular complexity.</title>
        <authorList>
            <person name="Zaremba-Niedzwiedzka K."/>
            <person name="Caceres E.F."/>
            <person name="Saw J.H."/>
            <person name="Backstrom D."/>
            <person name="Juzokaite L."/>
            <person name="Vancaester E."/>
            <person name="Seitz K.W."/>
            <person name="Anantharaman K."/>
            <person name="Starnawski P."/>
            <person name="Kjeldsen K.U."/>
            <person name="Scott M.B."/>
            <person name="Nunoura T."/>
            <person name="Banfield J.F."/>
            <person name="Schramm A."/>
            <person name="Baker B.J."/>
            <person name="Spang A."/>
            <person name="Ettema T.J.G."/>
        </authorList>
    </citation>
    <scope>NUCLEOTIDE SEQUENCE</scope>
    <source>
        <strain evidence="5">LCB_4</strain>
    </source>
</reference>
<dbReference type="InterPro" id="IPR011991">
    <property type="entry name" value="ArsR-like_HTH"/>
</dbReference>
<dbReference type="SMART" id="SM00418">
    <property type="entry name" value="HTH_ARSR"/>
    <property type="match status" value="1"/>
</dbReference>
<gene>
    <name evidence="5" type="ORF">OdinLCB4_003675</name>
</gene>
<dbReference type="SUPFAM" id="SSF46785">
    <property type="entry name" value="Winged helix' DNA-binding domain"/>
    <property type="match status" value="1"/>
</dbReference>
<dbReference type="EMBL" id="CP091871">
    <property type="protein sequence ID" value="WEU41011.1"/>
    <property type="molecule type" value="Genomic_DNA"/>
</dbReference>
<dbReference type="PROSITE" id="PS50987">
    <property type="entry name" value="HTH_ARSR_2"/>
    <property type="match status" value="1"/>
</dbReference>
<evidence type="ECO:0000256" key="2">
    <source>
        <dbReference type="ARBA" id="ARBA00023125"/>
    </source>
</evidence>
<keyword evidence="2" id="KW-0238">DNA-binding</keyword>
<evidence type="ECO:0000313" key="5">
    <source>
        <dbReference type="EMBL" id="WEU41011.1"/>
    </source>
</evidence>
<accession>A0AAF0D3I4</accession>
<dbReference type="PANTHER" id="PTHR43132:SF2">
    <property type="entry name" value="ARSENICAL RESISTANCE OPERON REPRESSOR ARSR-RELATED"/>
    <property type="match status" value="1"/>
</dbReference>
<dbReference type="Gene3D" id="1.10.10.10">
    <property type="entry name" value="Winged helix-like DNA-binding domain superfamily/Winged helix DNA-binding domain"/>
    <property type="match status" value="1"/>
</dbReference>
<dbReference type="Pfam" id="PF01022">
    <property type="entry name" value="HTH_5"/>
    <property type="match status" value="1"/>
</dbReference>
<evidence type="ECO:0000313" key="6">
    <source>
        <dbReference type="Proteomes" id="UP000186851"/>
    </source>
</evidence>
<evidence type="ECO:0000256" key="1">
    <source>
        <dbReference type="ARBA" id="ARBA00023015"/>
    </source>
</evidence>
<dbReference type="Proteomes" id="UP000186851">
    <property type="component" value="Chromosome"/>
</dbReference>
<evidence type="ECO:0000256" key="3">
    <source>
        <dbReference type="ARBA" id="ARBA00023163"/>
    </source>
</evidence>
<proteinExistence type="predicted"/>
<dbReference type="GO" id="GO:0003700">
    <property type="term" value="F:DNA-binding transcription factor activity"/>
    <property type="evidence" value="ECO:0007669"/>
    <property type="project" value="InterPro"/>
</dbReference>
<feature type="domain" description="HTH arsR-type" evidence="4">
    <location>
        <begin position="4"/>
        <end position="91"/>
    </location>
</feature>
<name>A0AAF0D3I4_ODILC</name>
<sequence>MVELKVKREEIAKVAKAIGSVTRWEILKLLKDHKMDVSRIAELLKQTEANISAQIKILERAGLIKSTYEPGEHGVRKVCELTVNRIVIEIE</sequence>